<dbReference type="SUPFAM" id="SSF52151">
    <property type="entry name" value="FabD/lysophospholipase-like"/>
    <property type="match status" value="1"/>
</dbReference>
<evidence type="ECO:0000256" key="2">
    <source>
        <dbReference type="PROSITE-ProRule" id="PRU01161"/>
    </source>
</evidence>
<dbReference type="AlphaFoldDB" id="A0A841CL80"/>
<dbReference type="Pfam" id="PF01734">
    <property type="entry name" value="Patatin"/>
    <property type="match status" value="1"/>
</dbReference>
<gene>
    <name evidence="4" type="ORF">FHS29_003717</name>
</gene>
<dbReference type="RefSeq" id="WP_184691919.1">
    <property type="nucleotide sequence ID" value="NZ_JACHJN010000005.1"/>
</dbReference>
<feature type="active site" description="Proton acceptor" evidence="2">
    <location>
        <position position="183"/>
    </location>
</feature>
<sequence length="328" mass="36215">MRDVLHRRRAGGSKPGRRSDGFKVGLAIEGGGLRGVVSGAMLSALEDMGFADSFDDVYTCSSGAVNGAYFITRRTWFPLSIYFDDLTTGVFLDFRRVFRGAGPMNLEYVFEEVLAVRKPLDYAAIIAAPQRLHVMVTIVDELRTLDVHEFHSPEDLRSALRASTWLPLAIRGTTDFRGQRAIDGGVLRFHPFRAAVLDGCTHVLSLSTRPIAPSQAGTPLINRLVARHLERLRPGLGTGFITSMDDYRLQDRPRLARSRLHPGEPAILDLAPLPGTPEVKRHEVDRGKLLDGARSAYRLAHEVLEGKDVVVVPRLTVYPPRSDAEGPT</sequence>
<dbReference type="EMBL" id="JACHJN010000005">
    <property type="protein sequence ID" value="MBB5957124.1"/>
    <property type="molecule type" value="Genomic_DNA"/>
</dbReference>
<dbReference type="Gene3D" id="3.40.1090.10">
    <property type="entry name" value="Cytosolic phospholipase A2 catalytic domain"/>
    <property type="match status" value="1"/>
</dbReference>
<keyword evidence="5" id="KW-1185">Reference proteome</keyword>
<feature type="domain" description="PNPLA" evidence="3">
    <location>
        <begin position="26"/>
        <end position="196"/>
    </location>
</feature>
<keyword evidence="2" id="KW-0378">Hydrolase</keyword>
<feature type="active site" description="Nucleophile" evidence="2">
    <location>
        <position position="61"/>
    </location>
</feature>
<evidence type="ECO:0000313" key="4">
    <source>
        <dbReference type="EMBL" id="MBB5957124.1"/>
    </source>
</evidence>
<proteinExistence type="predicted"/>
<dbReference type="GO" id="GO:0016042">
    <property type="term" value="P:lipid catabolic process"/>
    <property type="evidence" value="ECO:0007669"/>
    <property type="project" value="UniProtKB-UniRule"/>
</dbReference>
<evidence type="ECO:0000313" key="5">
    <source>
        <dbReference type="Proteomes" id="UP000547510"/>
    </source>
</evidence>
<comment type="caution">
    <text evidence="2">Lacks conserved residue(s) required for the propagation of feature annotation.</text>
</comment>
<reference evidence="4 5" key="1">
    <citation type="submission" date="2020-08" db="EMBL/GenBank/DDBJ databases">
        <title>Genomic Encyclopedia of Type Strains, Phase III (KMG-III): the genomes of soil and plant-associated and newly described type strains.</title>
        <authorList>
            <person name="Whitman W."/>
        </authorList>
    </citation>
    <scope>NUCLEOTIDE SEQUENCE [LARGE SCALE GENOMIC DNA]</scope>
    <source>
        <strain evidence="4 5">CECT 8640</strain>
    </source>
</reference>
<dbReference type="InterPro" id="IPR016035">
    <property type="entry name" value="Acyl_Trfase/lysoPLipase"/>
</dbReference>
<accession>A0A841CL80</accession>
<evidence type="ECO:0000256" key="1">
    <source>
        <dbReference type="ARBA" id="ARBA00023098"/>
    </source>
</evidence>
<dbReference type="InterPro" id="IPR002641">
    <property type="entry name" value="PNPLA_dom"/>
</dbReference>
<dbReference type="GO" id="GO:0016787">
    <property type="term" value="F:hydrolase activity"/>
    <property type="evidence" value="ECO:0007669"/>
    <property type="project" value="UniProtKB-UniRule"/>
</dbReference>
<keyword evidence="2" id="KW-0442">Lipid degradation</keyword>
<dbReference type="Proteomes" id="UP000547510">
    <property type="component" value="Unassembled WGS sequence"/>
</dbReference>
<name>A0A841CL80_9PSEU</name>
<protein>
    <submittedName>
        <fullName evidence="4">Putative patatin/cPLA2 family phospholipase</fullName>
    </submittedName>
</protein>
<organism evidence="4 5">
    <name type="scientific">Saccharothrix tamanrassetensis</name>
    <dbReference type="NCBI Taxonomy" id="1051531"/>
    <lineage>
        <taxon>Bacteria</taxon>
        <taxon>Bacillati</taxon>
        <taxon>Actinomycetota</taxon>
        <taxon>Actinomycetes</taxon>
        <taxon>Pseudonocardiales</taxon>
        <taxon>Pseudonocardiaceae</taxon>
        <taxon>Saccharothrix</taxon>
    </lineage>
</organism>
<dbReference type="PROSITE" id="PS51635">
    <property type="entry name" value="PNPLA"/>
    <property type="match status" value="1"/>
</dbReference>
<evidence type="ECO:0000259" key="3">
    <source>
        <dbReference type="PROSITE" id="PS51635"/>
    </source>
</evidence>
<feature type="short sequence motif" description="DGA/G" evidence="2">
    <location>
        <begin position="183"/>
        <end position="185"/>
    </location>
</feature>
<feature type="short sequence motif" description="GXGXXG" evidence="2">
    <location>
        <begin position="30"/>
        <end position="35"/>
    </location>
</feature>
<comment type="caution">
    <text evidence="4">The sequence shown here is derived from an EMBL/GenBank/DDBJ whole genome shotgun (WGS) entry which is preliminary data.</text>
</comment>
<keyword evidence="1 2" id="KW-0443">Lipid metabolism</keyword>